<organism evidence="1 2">
    <name type="scientific">Steroidobacter gossypii</name>
    <dbReference type="NCBI Taxonomy" id="2805490"/>
    <lineage>
        <taxon>Bacteria</taxon>
        <taxon>Pseudomonadati</taxon>
        <taxon>Pseudomonadota</taxon>
        <taxon>Gammaproteobacteria</taxon>
        <taxon>Steroidobacterales</taxon>
        <taxon>Steroidobacteraceae</taxon>
        <taxon>Steroidobacter</taxon>
    </lineage>
</organism>
<gene>
    <name evidence="1" type="ORF">JM946_00180</name>
</gene>
<sequence>MDQSTLPTHVLHRKYEYLTAALTRMSARNATVEASPVTLVRHGACIAGVGRTGENFEQLLGATFRRLLGQRGGRKA</sequence>
<accession>A0ABS1WQ81</accession>
<dbReference type="EMBL" id="JAEVLS010000001">
    <property type="protein sequence ID" value="MBM0103136.1"/>
    <property type="molecule type" value="Genomic_DNA"/>
</dbReference>
<protein>
    <submittedName>
        <fullName evidence="1">Uncharacterized protein</fullName>
    </submittedName>
</protein>
<keyword evidence="2" id="KW-1185">Reference proteome</keyword>
<dbReference type="Proteomes" id="UP000661077">
    <property type="component" value="Unassembled WGS sequence"/>
</dbReference>
<proteinExistence type="predicted"/>
<evidence type="ECO:0000313" key="2">
    <source>
        <dbReference type="Proteomes" id="UP000661077"/>
    </source>
</evidence>
<reference evidence="1 2" key="1">
    <citation type="journal article" date="2021" name="Int. J. Syst. Evol. Microbiol.">
        <title>Steroidobacter gossypii sp. nov., isolated from soil of cotton cropping field.</title>
        <authorList>
            <person name="Huang R."/>
            <person name="Yang S."/>
            <person name="Zhen C."/>
            <person name="Liu W."/>
        </authorList>
    </citation>
    <scope>NUCLEOTIDE SEQUENCE [LARGE SCALE GENOMIC DNA]</scope>
    <source>
        <strain evidence="1 2">S1-65</strain>
    </source>
</reference>
<comment type="caution">
    <text evidence="1">The sequence shown here is derived from an EMBL/GenBank/DDBJ whole genome shotgun (WGS) entry which is preliminary data.</text>
</comment>
<name>A0ABS1WQ81_9GAMM</name>
<evidence type="ECO:0000313" key="1">
    <source>
        <dbReference type="EMBL" id="MBM0103136.1"/>
    </source>
</evidence>